<protein>
    <submittedName>
        <fullName evidence="1">Uncharacterized protein</fullName>
    </submittedName>
</protein>
<gene>
    <name evidence="1" type="ORF">METZ01_LOCUS341407</name>
</gene>
<dbReference type="AlphaFoldDB" id="A0A382QSU8"/>
<proteinExistence type="predicted"/>
<evidence type="ECO:0000313" key="1">
    <source>
        <dbReference type="EMBL" id="SVC88553.1"/>
    </source>
</evidence>
<name>A0A382QSU8_9ZZZZ</name>
<sequence>MSGCLSGTLYEEIVEPLFQLYMVDIYVLGCYFTQ</sequence>
<reference evidence="1" key="1">
    <citation type="submission" date="2018-05" db="EMBL/GenBank/DDBJ databases">
        <authorList>
            <person name="Lanie J.A."/>
            <person name="Ng W.-L."/>
            <person name="Kazmierczak K.M."/>
            <person name="Andrzejewski T.M."/>
            <person name="Davidsen T.M."/>
            <person name="Wayne K.J."/>
            <person name="Tettelin H."/>
            <person name="Glass J.I."/>
            <person name="Rusch D."/>
            <person name="Podicherti R."/>
            <person name="Tsui H.-C.T."/>
            <person name="Winkler M.E."/>
        </authorList>
    </citation>
    <scope>NUCLEOTIDE SEQUENCE</scope>
</reference>
<organism evidence="1">
    <name type="scientific">marine metagenome</name>
    <dbReference type="NCBI Taxonomy" id="408172"/>
    <lineage>
        <taxon>unclassified sequences</taxon>
        <taxon>metagenomes</taxon>
        <taxon>ecological metagenomes</taxon>
    </lineage>
</organism>
<accession>A0A382QSU8</accession>
<dbReference type="EMBL" id="UINC01116664">
    <property type="protein sequence ID" value="SVC88553.1"/>
    <property type="molecule type" value="Genomic_DNA"/>
</dbReference>